<dbReference type="PANTHER" id="PTHR40037:SF1">
    <property type="entry name" value="PHOSPHOESTERASE SAOUHSC_00951-RELATED"/>
    <property type="match status" value="1"/>
</dbReference>
<dbReference type="Pfam" id="PF13563">
    <property type="entry name" value="2_5_RNA_ligase2"/>
    <property type="match status" value="1"/>
</dbReference>
<protein>
    <submittedName>
        <fullName evidence="1">2'-5' RNA ligase family protein</fullName>
    </submittedName>
</protein>
<dbReference type="InterPro" id="IPR050580">
    <property type="entry name" value="2H_phosphoesterase_YjcG-like"/>
</dbReference>
<dbReference type="RefSeq" id="WP_231812930.1">
    <property type="nucleotide sequence ID" value="NZ_JAJOZR010000003.1"/>
</dbReference>
<dbReference type="EMBL" id="JAJOZR010000003">
    <property type="protein sequence ID" value="MCD7108729.1"/>
    <property type="molecule type" value="Genomic_DNA"/>
</dbReference>
<sequence length="184" mass="20606">MAEQTDQQRDAVFSVDGDRRPLILTAGMEDAAQAHFDHLRKLHFPPERNWLSAHITLFHALPGEEREIVAQHLAQAVAGGSPITVMVESVRFLGNGVAFALSSVGLQDLRARLADRFRPWLTRQDQQGFRPHVTVQNKVSAETARTLQATLADEFTPWDFTVTGLCLWHYDGGPWEPAARFPLV</sequence>
<dbReference type="PANTHER" id="PTHR40037">
    <property type="entry name" value="PHOSPHOESTERASE YJCG-RELATED"/>
    <property type="match status" value="1"/>
</dbReference>
<keyword evidence="1" id="KW-0436">Ligase</keyword>
<comment type="caution">
    <text evidence="1">The sequence shown here is derived from an EMBL/GenBank/DDBJ whole genome shotgun (WGS) entry which is preliminary data.</text>
</comment>
<keyword evidence="2" id="KW-1185">Reference proteome</keyword>
<evidence type="ECO:0000313" key="1">
    <source>
        <dbReference type="EMBL" id="MCD7108729.1"/>
    </source>
</evidence>
<accession>A0A9X1T056</accession>
<gene>
    <name evidence="1" type="ORF">LRX75_06705</name>
</gene>
<dbReference type="Proteomes" id="UP001139089">
    <property type="component" value="Unassembled WGS sequence"/>
</dbReference>
<dbReference type="InterPro" id="IPR009097">
    <property type="entry name" value="Cyclic_Pdiesterase"/>
</dbReference>
<reference evidence="1" key="1">
    <citation type="submission" date="2021-12" db="EMBL/GenBank/DDBJ databases">
        <authorList>
            <person name="Li Y."/>
        </authorList>
    </citation>
    <scope>NUCLEOTIDE SEQUENCE</scope>
    <source>
        <strain evidence="1">DKSPLA3</strain>
    </source>
</reference>
<name>A0A9X1T056_9HYPH</name>
<dbReference type="GO" id="GO:0016874">
    <property type="term" value="F:ligase activity"/>
    <property type="evidence" value="ECO:0007669"/>
    <property type="project" value="UniProtKB-KW"/>
</dbReference>
<organism evidence="1 2">
    <name type="scientific">Rhizobium quercicola</name>
    <dbReference type="NCBI Taxonomy" id="2901226"/>
    <lineage>
        <taxon>Bacteria</taxon>
        <taxon>Pseudomonadati</taxon>
        <taxon>Pseudomonadota</taxon>
        <taxon>Alphaproteobacteria</taxon>
        <taxon>Hyphomicrobiales</taxon>
        <taxon>Rhizobiaceae</taxon>
        <taxon>Rhizobium/Agrobacterium group</taxon>
        <taxon>Rhizobium</taxon>
    </lineage>
</organism>
<evidence type="ECO:0000313" key="2">
    <source>
        <dbReference type="Proteomes" id="UP001139089"/>
    </source>
</evidence>
<dbReference type="SUPFAM" id="SSF55144">
    <property type="entry name" value="LigT-like"/>
    <property type="match status" value="1"/>
</dbReference>
<proteinExistence type="predicted"/>
<dbReference type="AlphaFoldDB" id="A0A9X1T056"/>
<dbReference type="Gene3D" id="3.90.1140.10">
    <property type="entry name" value="Cyclic phosphodiesterase"/>
    <property type="match status" value="1"/>
</dbReference>